<gene>
    <name evidence="1" type="ORF">M413DRAFT_32967</name>
</gene>
<reference evidence="2" key="2">
    <citation type="submission" date="2015-01" db="EMBL/GenBank/DDBJ databases">
        <title>Evolutionary Origins and Diversification of the Mycorrhizal Mutualists.</title>
        <authorList>
            <consortium name="DOE Joint Genome Institute"/>
            <consortium name="Mycorrhizal Genomics Consortium"/>
            <person name="Kohler A."/>
            <person name="Kuo A."/>
            <person name="Nagy L.G."/>
            <person name="Floudas D."/>
            <person name="Copeland A."/>
            <person name="Barry K.W."/>
            <person name="Cichocki N."/>
            <person name="Veneault-Fourrey C."/>
            <person name="LaButti K."/>
            <person name="Lindquist E.A."/>
            <person name="Lipzen A."/>
            <person name="Lundell T."/>
            <person name="Morin E."/>
            <person name="Murat C."/>
            <person name="Riley R."/>
            <person name="Ohm R."/>
            <person name="Sun H."/>
            <person name="Tunlid A."/>
            <person name="Henrissat B."/>
            <person name="Grigoriev I.V."/>
            <person name="Hibbett D.S."/>
            <person name="Martin F."/>
        </authorList>
    </citation>
    <scope>NUCLEOTIDE SEQUENCE [LARGE SCALE GENOMIC DNA]</scope>
    <source>
        <strain evidence="2">h7</strain>
    </source>
</reference>
<evidence type="ECO:0000313" key="2">
    <source>
        <dbReference type="Proteomes" id="UP000053424"/>
    </source>
</evidence>
<protein>
    <submittedName>
        <fullName evidence="1">Uncharacterized protein</fullName>
    </submittedName>
</protein>
<name>A0A0C2XA14_HEBCY</name>
<dbReference type="EMBL" id="KN831849">
    <property type="protein sequence ID" value="KIM34863.1"/>
    <property type="molecule type" value="Genomic_DNA"/>
</dbReference>
<organism evidence="1 2">
    <name type="scientific">Hebeloma cylindrosporum</name>
    <dbReference type="NCBI Taxonomy" id="76867"/>
    <lineage>
        <taxon>Eukaryota</taxon>
        <taxon>Fungi</taxon>
        <taxon>Dikarya</taxon>
        <taxon>Basidiomycota</taxon>
        <taxon>Agaricomycotina</taxon>
        <taxon>Agaricomycetes</taxon>
        <taxon>Agaricomycetidae</taxon>
        <taxon>Agaricales</taxon>
        <taxon>Agaricineae</taxon>
        <taxon>Hymenogastraceae</taxon>
        <taxon>Hebeloma</taxon>
    </lineage>
</organism>
<reference evidence="1 2" key="1">
    <citation type="submission" date="2014-04" db="EMBL/GenBank/DDBJ databases">
        <authorList>
            <consortium name="DOE Joint Genome Institute"/>
            <person name="Kuo A."/>
            <person name="Gay G."/>
            <person name="Dore J."/>
            <person name="Kohler A."/>
            <person name="Nagy L.G."/>
            <person name="Floudas D."/>
            <person name="Copeland A."/>
            <person name="Barry K.W."/>
            <person name="Cichocki N."/>
            <person name="Veneault-Fourrey C."/>
            <person name="LaButti K."/>
            <person name="Lindquist E.A."/>
            <person name="Lipzen A."/>
            <person name="Lundell T."/>
            <person name="Morin E."/>
            <person name="Murat C."/>
            <person name="Sun H."/>
            <person name="Tunlid A."/>
            <person name="Henrissat B."/>
            <person name="Grigoriev I.V."/>
            <person name="Hibbett D.S."/>
            <person name="Martin F."/>
            <person name="Nordberg H.P."/>
            <person name="Cantor M.N."/>
            <person name="Hua S.X."/>
        </authorList>
    </citation>
    <scope>NUCLEOTIDE SEQUENCE [LARGE SCALE GENOMIC DNA]</scope>
    <source>
        <strain evidence="2">h7</strain>
    </source>
</reference>
<dbReference type="HOGENOM" id="CLU_1886019_0_0_1"/>
<dbReference type="Proteomes" id="UP000053424">
    <property type="component" value="Unassembled WGS sequence"/>
</dbReference>
<accession>A0A0C2XA14</accession>
<dbReference type="AlphaFoldDB" id="A0A0C2XA14"/>
<evidence type="ECO:0000313" key="1">
    <source>
        <dbReference type="EMBL" id="KIM34863.1"/>
    </source>
</evidence>
<proteinExistence type="predicted"/>
<sequence>MVVAGGAVAACLAPTGLQDMTNMELMGCISPTSTVDQILTCSRMNGQRRLHYHVIYAGTMDSCLGRFCTCLRQMRSGKWLNKSLVAAYMVPSESLDNNQRLEALTPSVLATGLQKPINGVPIPLLLEQPLFDLTQ</sequence>
<keyword evidence="2" id="KW-1185">Reference proteome</keyword>